<dbReference type="Proteomes" id="UP000271624">
    <property type="component" value="Unassembled WGS sequence"/>
</dbReference>
<protein>
    <recommendedName>
        <fullName evidence="4">Ribbon-helix-helix protein CopG domain-containing protein</fullName>
    </recommendedName>
</protein>
<name>A0A3S1BXQ0_9CYAN</name>
<sequence length="96" mass="11196">MNADERIAVRIPSIEKQQFKERAEAEGKTPSELLLMLIRNYLNKDFVTPEESIERLLRLEMEVNALKKLEAEFNEFRKLEAEVISLKQHLLGELVA</sequence>
<evidence type="ECO:0000313" key="3">
    <source>
        <dbReference type="Proteomes" id="UP000271624"/>
    </source>
</evidence>
<dbReference type="EMBL" id="RSCL01000063">
    <property type="protein sequence ID" value="RUS93135.1"/>
    <property type="molecule type" value="Genomic_DNA"/>
</dbReference>
<evidence type="ECO:0000313" key="2">
    <source>
        <dbReference type="EMBL" id="RUS93135.1"/>
    </source>
</evidence>
<organism evidence="2 3">
    <name type="scientific">Dulcicalothrix desertica PCC 7102</name>
    <dbReference type="NCBI Taxonomy" id="232991"/>
    <lineage>
        <taxon>Bacteria</taxon>
        <taxon>Bacillati</taxon>
        <taxon>Cyanobacteriota</taxon>
        <taxon>Cyanophyceae</taxon>
        <taxon>Nostocales</taxon>
        <taxon>Calotrichaceae</taxon>
        <taxon>Dulcicalothrix</taxon>
    </lineage>
</organism>
<reference evidence="2" key="1">
    <citation type="submission" date="2018-12" db="EMBL/GenBank/DDBJ databases">
        <authorList>
            <person name="Will S."/>
            <person name="Neumann-Schaal M."/>
            <person name="Henke P."/>
        </authorList>
    </citation>
    <scope>NUCLEOTIDE SEQUENCE</scope>
    <source>
        <strain evidence="2">PCC 7102</strain>
    </source>
</reference>
<proteinExistence type="predicted"/>
<dbReference type="RefSeq" id="WP_127087622.1">
    <property type="nucleotide sequence ID" value="NZ_RSCL01000063.1"/>
</dbReference>
<evidence type="ECO:0008006" key="4">
    <source>
        <dbReference type="Google" id="ProtNLM"/>
    </source>
</evidence>
<feature type="coiled-coil region" evidence="1">
    <location>
        <begin position="59"/>
        <end position="89"/>
    </location>
</feature>
<keyword evidence="3" id="KW-1185">Reference proteome</keyword>
<dbReference type="OrthoDB" id="518041at2"/>
<evidence type="ECO:0000256" key="1">
    <source>
        <dbReference type="SAM" id="Coils"/>
    </source>
</evidence>
<keyword evidence="1" id="KW-0175">Coiled coil</keyword>
<dbReference type="AlphaFoldDB" id="A0A3S1BXQ0"/>
<comment type="caution">
    <text evidence="2">The sequence shown here is derived from an EMBL/GenBank/DDBJ whole genome shotgun (WGS) entry which is preliminary data.</text>
</comment>
<reference evidence="2" key="2">
    <citation type="journal article" date="2019" name="Genome Biol. Evol.">
        <title>Day and night: Metabolic profiles and evolutionary relationships of six axenic non-marine cyanobacteria.</title>
        <authorList>
            <person name="Will S.E."/>
            <person name="Henke P."/>
            <person name="Boedeker C."/>
            <person name="Huang S."/>
            <person name="Brinkmann H."/>
            <person name="Rohde M."/>
            <person name="Jarek M."/>
            <person name="Friedl T."/>
            <person name="Seufert S."/>
            <person name="Schumacher M."/>
            <person name="Overmann J."/>
            <person name="Neumann-Schaal M."/>
            <person name="Petersen J."/>
        </authorList>
    </citation>
    <scope>NUCLEOTIDE SEQUENCE [LARGE SCALE GENOMIC DNA]</scope>
    <source>
        <strain evidence="2">PCC 7102</strain>
    </source>
</reference>
<gene>
    <name evidence="2" type="ORF">DSM106972_097290</name>
</gene>
<accession>A0A3S1BXQ0</accession>